<name>Q82V75_NITEU</name>
<evidence type="ECO:0000313" key="4">
    <source>
        <dbReference type="Proteomes" id="UP000001416"/>
    </source>
</evidence>
<feature type="chain" id="PRO_5004297579" description="Putative auto-transporter adhesin head GIN domain-containing protein" evidence="1">
    <location>
        <begin position="25"/>
        <end position="253"/>
    </location>
</feature>
<evidence type="ECO:0000259" key="2">
    <source>
        <dbReference type="Pfam" id="PF10988"/>
    </source>
</evidence>
<dbReference type="Proteomes" id="UP000001416">
    <property type="component" value="Chromosome"/>
</dbReference>
<feature type="signal peptide" evidence="1">
    <location>
        <begin position="1"/>
        <end position="24"/>
    </location>
</feature>
<keyword evidence="1" id="KW-0732">Signal</keyword>
<dbReference type="KEGG" id="neu:NE1226"/>
<feature type="domain" description="Putative auto-transporter adhesin head GIN" evidence="2">
    <location>
        <begin position="80"/>
        <end position="237"/>
    </location>
</feature>
<reference evidence="3 4" key="1">
    <citation type="journal article" date="2003" name="J. Bacteriol.">
        <title>Complete genome sequence of the ammonia-oxidizing bacterium and obligate chemolithoautotroph Nitrosomonas europaea.</title>
        <authorList>
            <person name="Chain P."/>
            <person name="Lamerdin J."/>
            <person name="Larimer F."/>
            <person name="Regala W."/>
            <person name="Land M."/>
            <person name="Hauser L."/>
            <person name="Hooper A."/>
            <person name="Klotz M."/>
            <person name="Norton J."/>
            <person name="Sayavedra-Soto L."/>
            <person name="Arciero D."/>
            <person name="Hommes N."/>
            <person name="Whittaker M."/>
            <person name="Arp D."/>
        </authorList>
    </citation>
    <scope>NUCLEOTIDE SEQUENCE [LARGE SCALE GENOMIC DNA]</scope>
    <source>
        <strain evidence="4">ATCC 19718 / CIP 103999 / KCTC 2705 / NBRC 14298</strain>
    </source>
</reference>
<dbReference type="HOGENOM" id="CLU_1097670_0_0_4"/>
<proteinExistence type="predicted"/>
<evidence type="ECO:0000256" key="1">
    <source>
        <dbReference type="SAM" id="SignalP"/>
    </source>
</evidence>
<dbReference type="DNASU" id="1082170"/>
<dbReference type="STRING" id="228410.NE1226"/>
<protein>
    <recommendedName>
        <fullName evidence="2">Putative auto-transporter adhesin head GIN domain-containing protein</fullName>
    </recommendedName>
</protein>
<dbReference type="SMR" id="Q82V75"/>
<dbReference type="AlphaFoldDB" id="Q82V75"/>
<organism evidence="3 4">
    <name type="scientific">Nitrosomonas europaea (strain ATCC 19718 / CIP 103999 / KCTC 2705 / NBRC 14298)</name>
    <dbReference type="NCBI Taxonomy" id="228410"/>
    <lineage>
        <taxon>Bacteria</taxon>
        <taxon>Pseudomonadati</taxon>
        <taxon>Pseudomonadota</taxon>
        <taxon>Betaproteobacteria</taxon>
        <taxon>Nitrosomonadales</taxon>
        <taxon>Nitrosomonadaceae</taxon>
        <taxon>Nitrosomonas</taxon>
    </lineage>
</organism>
<dbReference type="Gene3D" id="2.160.20.120">
    <property type="match status" value="2"/>
</dbReference>
<dbReference type="InterPro" id="IPR021255">
    <property type="entry name" value="DUF2807"/>
</dbReference>
<keyword evidence="4" id="KW-1185">Reference proteome</keyword>
<dbReference type="Pfam" id="PF10988">
    <property type="entry name" value="DUF2807"/>
    <property type="match status" value="1"/>
</dbReference>
<evidence type="ECO:0000313" key="3">
    <source>
        <dbReference type="EMBL" id="CAD85137.1"/>
    </source>
</evidence>
<dbReference type="EMBL" id="AL954747">
    <property type="protein sequence ID" value="CAD85137.1"/>
    <property type="molecule type" value="Genomic_DNA"/>
</dbReference>
<gene>
    <name evidence="3" type="ordered locus">NE1226</name>
</gene>
<sequence>MRNQILKKATVSIMLLLCINVSVADTSTSVSCAESGSASAYSRSGNSVSYSSVNCSSNNEQNAMTPAGIAVSKSYSPEPYTSLVLSGAFNTEIKTSSENRVIISGDSNYVESVEVNSSDGELIIRRPGPGNDNLNVIVESISLQKLKISGAGSTNIYGDFPDGLSVRKSGAGSINIEGQASTLKLNLSGAGNTTARDFTVDNVEIDATGAGNIAVCAKKSVAGSLAGAVHFKVYCNPSQRSVNTRGVSRVSYR</sequence>
<accession>Q82V75</accession>